<keyword evidence="1" id="KW-1133">Transmembrane helix</keyword>
<evidence type="ECO:0000313" key="2">
    <source>
        <dbReference type="EMBL" id="QDZ21413.1"/>
    </source>
</evidence>
<dbReference type="AlphaFoldDB" id="A0A5B8MLQ7"/>
<feature type="transmembrane region" description="Helical" evidence="1">
    <location>
        <begin position="76"/>
        <end position="96"/>
    </location>
</feature>
<dbReference type="Proteomes" id="UP000316726">
    <property type="component" value="Chromosome 5"/>
</dbReference>
<evidence type="ECO:0000313" key="3">
    <source>
        <dbReference type="Proteomes" id="UP000316726"/>
    </source>
</evidence>
<reference evidence="2 3" key="1">
    <citation type="submission" date="2018-07" db="EMBL/GenBank/DDBJ databases">
        <title>The complete nuclear genome of the prasinophyte Chloropicon primus (CCMP1205).</title>
        <authorList>
            <person name="Pombert J.-F."/>
            <person name="Otis C."/>
            <person name="Turmel M."/>
            <person name="Lemieux C."/>
        </authorList>
    </citation>
    <scope>NUCLEOTIDE SEQUENCE [LARGE SCALE GENOMIC DNA]</scope>
    <source>
        <strain evidence="2 3">CCMP1205</strain>
    </source>
</reference>
<keyword evidence="3" id="KW-1185">Reference proteome</keyword>
<keyword evidence="1" id="KW-0472">Membrane</keyword>
<name>A0A5B8MLQ7_9CHLO</name>
<evidence type="ECO:0000256" key="1">
    <source>
        <dbReference type="SAM" id="Phobius"/>
    </source>
</evidence>
<accession>A0A5B8MLQ7</accession>
<gene>
    <name evidence="2" type="ORF">A3770_05p39310</name>
</gene>
<protein>
    <submittedName>
        <fullName evidence="2">Uncharacterized protein</fullName>
    </submittedName>
</protein>
<sequence>MARTRAATRCERRSRELVTEEGDRVVKGSRGIARGRRVKGVARPKPRGGGVVVCKKKRSDTTTTRGMVRGSVAQRYGLLLGCVVVVLALALGVALATTEEEFVLLQRRLVQEPSAPRTSLFRVQEAFQGNSILANYLFQRARESEG</sequence>
<keyword evidence="1" id="KW-0812">Transmembrane</keyword>
<dbReference type="EMBL" id="CP031038">
    <property type="protein sequence ID" value="QDZ21413.1"/>
    <property type="molecule type" value="Genomic_DNA"/>
</dbReference>
<proteinExistence type="predicted"/>
<organism evidence="2 3">
    <name type="scientific">Chloropicon primus</name>
    <dbReference type="NCBI Taxonomy" id="1764295"/>
    <lineage>
        <taxon>Eukaryota</taxon>
        <taxon>Viridiplantae</taxon>
        <taxon>Chlorophyta</taxon>
        <taxon>Chloropicophyceae</taxon>
        <taxon>Chloropicales</taxon>
        <taxon>Chloropicaceae</taxon>
        <taxon>Chloropicon</taxon>
    </lineage>
</organism>